<evidence type="ECO:0000313" key="6">
    <source>
        <dbReference type="Proteomes" id="UP000684084"/>
    </source>
</evidence>
<evidence type="ECO:0000313" key="3">
    <source>
        <dbReference type="EMBL" id="CAB5380110.1"/>
    </source>
</evidence>
<dbReference type="EMBL" id="CAGKOT010000023">
    <property type="protein sequence ID" value="CAB5367128.1"/>
    <property type="molecule type" value="Genomic_DNA"/>
</dbReference>
<dbReference type="EMBL" id="CAGKOT010000064">
    <property type="protein sequence ID" value="CAB5389136.1"/>
    <property type="molecule type" value="Genomic_DNA"/>
</dbReference>
<keyword evidence="1" id="KW-0472">Membrane</keyword>
<comment type="caution">
    <text evidence="5">The sequence shown here is derived from an EMBL/GenBank/DDBJ whole genome shotgun (WGS) entry which is preliminary data.</text>
</comment>
<feature type="transmembrane region" description="Helical" evidence="1">
    <location>
        <begin position="5"/>
        <end position="22"/>
    </location>
</feature>
<evidence type="ECO:0000313" key="4">
    <source>
        <dbReference type="EMBL" id="CAB5388457.1"/>
    </source>
</evidence>
<name>A0A915ZSF0_9GLOM</name>
<evidence type="ECO:0000313" key="2">
    <source>
        <dbReference type="EMBL" id="CAB5367128.1"/>
    </source>
</evidence>
<reference evidence="5" key="1">
    <citation type="submission" date="2020-05" db="EMBL/GenBank/DDBJ databases">
        <authorList>
            <person name="Rincon C."/>
            <person name="Sanders R I."/>
            <person name="Robbins C."/>
            <person name="Chaturvedi A."/>
        </authorList>
    </citation>
    <scope>NUCLEOTIDE SEQUENCE</scope>
    <source>
        <strain evidence="5">CHB12</strain>
    </source>
</reference>
<dbReference type="EMBL" id="CAGKOT010000061">
    <property type="protein sequence ID" value="CAB5388457.1"/>
    <property type="molecule type" value="Genomic_DNA"/>
</dbReference>
<dbReference type="OrthoDB" id="2453172at2759"/>
<dbReference type="Proteomes" id="UP000684084">
    <property type="component" value="Unassembled WGS sequence"/>
</dbReference>
<organism evidence="5 6">
    <name type="scientific">Rhizophagus irregularis</name>
    <dbReference type="NCBI Taxonomy" id="588596"/>
    <lineage>
        <taxon>Eukaryota</taxon>
        <taxon>Fungi</taxon>
        <taxon>Fungi incertae sedis</taxon>
        <taxon>Mucoromycota</taxon>
        <taxon>Glomeromycotina</taxon>
        <taxon>Glomeromycetes</taxon>
        <taxon>Glomerales</taxon>
        <taxon>Glomeraceae</taxon>
        <taxon>Rhizophagus</taxon>
    </lineage>
</organism>
<feature type="transmembrane region" description="Helical" evidence="1">
    <location>
        <begin position="28"/>
        <end position="47"/>
    </location>
</feature>
<keyword evidence="1" id="KW-0812">Transmembrane</keyword>
<proteinExistence type="predicted"/>
<evidence type="ECO:0000313" key="5">
    <source>
        <dbReference type="EMBL" id="CAB5389136.1"/>
    </source>
</evidence>
<dbReference type="VEuPathDB" id="FungiDB:RhiirFUN_012793"/>
<protein>
    <submittedName>
        <fullName evidence="5">Uncharacterized protein</fullName>
    </submittedName>
</protein>
<sequence length="144" mass="17465">MEVFFLNSFIFIILGIYWNFTSNFRYEFILWDFFFELTGTLTFLLSFQNFRTFWRRFRTSFLNLQNFQTWYSGKSFAFGFPWTRHFGDQVHQISRRPRHFSKFFGSEISVFAPEPLDGLEFDGWILNSVIDLLTSCEKQLDFLT</sequence>
<keyword evidence="1" id="KW-1133">Transmembrane helix</keyword>
<dbReference type="EMBL" id="CAGKOT010000042">
    <property type="protein sequence ID" value="CAB5380110.1"/>
    <property type="molecule type" value="Genomic_DNA"/>
</dbReference>
<dbReference type="AlphaFoldDB" id="A0A915ZSF0"/>
<accession>A0A915ZSF0</accession>
<evidence type="ECO:0000256" key="1">
    <source>
        <dbReference type="SAM" id="Phobius"/>
    </source>
</evidence>
<gene>
    <name evidence="2" type="ORF">CHRIB12_LOCUS11177</name>
    <name evidence="3" type="ORF">CHRIB12_LOCUS16925</name>
    <name evidence="4" type="ORF">CHRIB12_LOCUS20612</name>
    <name evidence="5" type="ORF">CHRIB12_LOCUS20909</name>
</gene>